<protein>
    <submittedName>
        <fullName evidence="2">Uncharacterized protein</fullName>
    </submittedName>
</protein>
<gene>
    <name evidence="2" type="ORF">POCTA_138.1.T1090178</name>
</gene>
<evidence type="ECO:0000313" key="3">
    <source>
        <dbReference type="Proteomes" id="UP000683925"/>
    </source>
</evidence>
<feature type="signal peptide" evidence="1">
    <location>
        <begin position="1"/>
        <end position="22"/>
    </location>
</feature>
<evidence type="ECO:0000313" key="2">
    <source>
        <dbReference type="EMBL" id="CAD8195656.1"/>
    </source>
</evidence>
<name>A0A8S1X833_PAROT</name>
<dbReference type="AlphaFoldDB" id="A0A8S1X833"/>
<proteinExistence type="predicted"/>
<sequence length="180" mass="21067">MKVFNVNIYLLLMLAQLPCVQSQCIEITDQKQCNQDQRCEWDYWEPSKCQNMCSQLINQTACNQAANCKWKASSSSCLIKKCTEELQMDGCHQIVACTWKKQKCWDSSCVELQAYEAGKCANSYCIWDEKRKLCYDKKCSDYSNQYDCNQISFCSWLKYKCIDNGNQKLSYSDEEQDQQQ</sequence>
<accession>A0A8S1X833</accession>
<evidence type="ECO:0000256" key="1">
    <source>
        <dbReference type="SAM" id="SignalP"/>
    </source>
</evidence>
<keyword evidence="1" id="KW-0732">Signal</keyword>
<feature type="chain" id="PRO_5035946799" evidence="1">
    <location>
        <begin position="23"/>
        <end position="180"/>
    </location>
</feature>
<comment type="caution">
    <text evidence="2">The sequence shown here is derived from an EMBL/GenBank/DDBJ whole genome shotgun (WGS) entry which is preliminary data.</text>
</comment>
<keyword evidence="3" id="KW-1185">Reference proteome</keyword>
<dbReference type="Proteomes" id="UP000683925">
    <property type="component" value="Unassembled WGS sequence"/>
</dbReference>
<dbReference type="OrthoDB" id="291210at2759"/>
<dbReference type="OMA" id="NQAANCK"/>
<dbReference type="EMBL" id="CAJJDP010000109">
    <property type="protein sequence ID" value="CAD8195656.1"/>
    <property type="molecule type" value="Genomic_DNA"/>
</dbReference>
<reference evidence="2" key="1">
    <citation type="submission" date="2021-01" db="EMBL/GenBank/DDBJ databases">
        <authorList>
            <consortium name="Genoscope - CEA"/>
            <person name="William W."/>
        </authorList>
    </citation>
    <scope>NUCLEOTIDE SEQUENCE</scope>
</reference>
<organism evidence="2 3">
    <name type="scientific">Paramecium octaurelia</name>
    <dbReference type="NCBI Taxonomy" id="43137"/>
    <lineage>
        <taxon>Eukaryota</taxon>
        <taxon>Sar</taxon>
        <taxon>Alveolata</taxon>
        <taxon>Ciliophora</taxon>
        <taxon>Intramacronucleata</taxon>
        <taxon>Oligohymenophorea</taxon>
        <taxon>Peniculida</taxon>
        <taxon>Parameciidae</taxon>
        <taxon>Paramecium</taxon>
    </lineage>
</organism>